<proteinExistence type="predicted"/>
<dbReference type="EMBL" id="CM008971">
    <property type="protein sequence ID" value="PNW77787.1"/>
    <property type="molecule type" value="Genomic_DNA"/>
</dbReference>
<evidence type="ECO:0000256" key="1">
    <source>
        <dbReference type="SAM" id="MobiDB-lite"/>
    </source>
</evidence>
<sequence length="553" mass="58358">MASRAFITFAVLLFAGSAFAGELGVTLARGSARELLGATPRFPYCSCDVYDCACSPYNVTMASVTNVVGGKRFCYQIGYLGCPTNRPCCNALKANVDKIAFTTSAACQKKNGGVTRVEISGNLWRSWETREWALGNGDYGYELRIYDLDGTNSNNFPGTRICVTTGAQCNKLAELCDIDGGNCKYSLAESSNTKYCPICPVPPTAKPSPPPPSPPPPPPPSPPPPPPSPPPPPPPSPPPPPPPSPPPPPPPSCALRIIPPAVTRPGQKPTWGNTGAAGLPNCLDVANIMTDTLNIAAEDADARMVWPFEYRDCITEYGAQNPSVVVCGTFLSAEDGALLQDEINDLLELILSEVKGGESCPPRLSGYTLLATIEPVDGSPDCLSGTSSSACAPELTPAPPPPVQLVQTHTCPQSTTNVPFILDAITQSSGTDTNGSPVQVFCTTVKSQSCSASSACCRMDFAKVELIVNTACRSDLRYITVNGERQAYSWQFYSEFTSLKFTGLSKLSPVAGSTLCWAVRAGGCASTSSFCYKGVCQANAFSSDNKCCPANII</sequence>
<dbReference type="PRINTS" id="PR01217">
    <property type="entry name" value="PRICHEXTENSN"/>
</dbReference>
<dbReference type="InParanoid" id="A0A2K3DB82"/>
<dbReference type="OrthoDB" id="536175at2759"/>
<dbReference type="Gramene" id="PNW77787">
    <property type="protein sequence ID" value="PNW77787"/>
    <property type="gene ID" value="CHLRE_10g451752v5"/>
</dbReference>
<organism evidence="4 5">
    <name type="scientific">Chlamydomonas reinhardtii</name>
    <name type="common">Chlamydomonas smithii</name>
    <dbReference type="NCBI Taxonomy" id="3055"/>
    <lineage>
        <taxon>Eukaryota</taxon>
        <taxon>Viridiplantae</taxon>
        <taxon>Chlorophyta</taxon>
        <taxon>core chlorophytes</taxon>
        <taxon>Chlorophyceae</taxon>
        <taxon>CS clade</taxon>
        <taxon>Chlamydomonadales</taxon>
        <taxon>Chlamydomonadaceae</taxon>
        <taxon>Chlamydomonas</taxon>
    </lineage>
</organism>
<feature type="chain" id="PRO_5014363304" description="Pherophorin domain-containing protein" evidence="2">
    <location>
        <begin position="21"/>
        <end position="553"/>
    </location>
</feature>
<evidence type="ECO:0000313" key="4">
    <source>
        <dbReference type="EMBL" id="PNW77787.1"/>
    </source>
</evidence>
<dbReference type="Pfam" id="PF12499">
    <property type="entry name" value="DUF3707"/>
    <property type="match status" value="2"/>
</dbReference>
<dbReference type="Proteomes" id="UP000006906">
    <property type="component" value="Chromosome 10"/>
</dbReference>
<name>A0A2K3DB82_CHLRE</name>
<dbReference type="AlphaFoldDB" id="A0A2K3DB82"/>
<feature type="signal peptide" evidence="2">
    <location>
        <begin position="1"/>
        <end position="20"/>
    </location>
</feature>
<feature type="region of interest" description="Disordered" evidence="1">
    <location>
        <begin position="204"/>
        <end position="257"/>
    </location>
</feature>
<keyword evidence="2" id="KW-0732">Signal</keyword>
<dbReference type="GeneID" id="5724067"/>
<reference evidence="4 5" key="1">
    <citation type="journal article" date="2007" name="Science">
        <title>The Chlamydomonas genome reveals the evolution of key animal and plant functions.</title>
        <authorList>
            <person name="Merchant S.S."/>
            <person name="Prochnik S.E."/>
            <person name="Vallon O."/>
            <person name="Harris E.H."/>
            <person name="Karpowicz S.J."/>
            <person name="Witman G.B."/>
            <person name="Terry A."/>
            <person name="Salamov A."/>
            <person name="Fritz-Laylin L.K."/>
            <person name="Marechal-Drouard L."/>
            <person name="Marshall W.F."/>
            <person name="Qu L.H."/>
            <person name="Nelson D.R."/>
            <person name="Sanderfoot A.A."/>
            <person name="Spalding M.H."/>
            <person name="Kapitonov V.V."/>
            <person name="Ren Q."/>
            <person name="Ferris P."/>
            <person name="Lindquist E."/>
            <person name="Shapiro H."/>
            <person name="Lucas S.M."/>
            <person name="Grimwood J."/>
            <person name="Schmutz J."/>
            <person name="Cardol P."/>
            <person name="Cerutti H."/>
            <person name="Chanfreau G."/>
            <person name="Chen C.L."/>
            <person name="Cognat V."/>
            <person name="Croft M.T."/>
            <person name="Dent R."/>
            <person name="Dutcher S."/>
            <person name="Fernandez E."/>
            <person name="Fukuzawa H."/>
            <person name="Gonzalez-Ballester D."/>
            <person name="Gonzalez-Halphen D."/>
            <person name="Hallmann A."/>
            <person name="Hanikenne M."/>
            <person name="Hippler M."/>
            <person name="Inwood W."/>
            <person name="Jabbari K."/>
            <person name="Kalanon M."/>
            <person name="Kuras R."/>
            <person name="Lefebvre P.A."/>
            <person name="Lemaire S.D."/>
            <person name="Lobanov A.V."/>
            <person name="Lohr M."/>
            <person name="Manuell A."/>
            <person name="Meier I."/>
            <person name="Mets L."/>
            <person name="Mittag M."/>
            <person name="Mittelmeier T."/>
            <person name="Moroney J.V."/>
            <person name="Moseley J."/>
            <person name="Napoli C."/>
            <person name="Nedelcu A.M."/>
            <person name="Niyogi K."/>
            <person name="Novoselov S.V."/>
            <person name="Paulsen I.T."/>
            <person name="Pazour G."/>
            <person name="Purton S."/>
            <person name="Ral J.P."/>
            <person name="Riano-Pachon D.M."/>
            <person name="Riekhof W."/>
            <person name="Rymarquis L."/>
            <person name="Schroda M."/>
            <person name="Stern D."/>
            <person name="Umen J."/>
            <person name="Willows R."/>
            <person name="Wilson N."/>
            <person name="Zimmer S.L."/>
            <person name="Allmer J."/>
            <person name="Balk J."/>
            <person name="Bisova K."/>
            <person name="Chen C.J."/>
            <person name="Elias M."/>
            <person name="Gendler K."/>
            <person name="Hauser C."/>
            <person name="Lamb M.R."/>
            <person name="Ledford H."/>
            <person name="Long J.C."/>
            <person name="Minagawa J."/>
            <person name="Page M.D."/>
            <person name="Pan J."/>
            <person name="Pootakham W."/>
            <person name="Roje S."/>
            <person name="Rose A."/>
            <person name="Stahlberg E."/>
            <person name="Terauchi A.M."/>
            <person name="Yang P."/>
            <person name="Ball S."/>
            <person name="Bowler C."/>
            <person name="Dieckmann C.L."/>
            <person name="Gladyshev V.N."/>
            <person name="Green P."/>
            <person name="Jorgensen R."/>
            <person name="Mayfield S."/>
            <person name="Mueller-Roeber B."/>
            <person name="Rajamani S."/>
            <person name="Sayre R.T."/>
            <person name="Brokstein P."/>
            <person name="Dubchak I."/>
            <person name="Goodstein D."/>
            <person name="Hornick L."/>
            <person name="Huang Y.W."/>
            <person name="Jhaveri J."/>
            <person name="Luo Y."/>
            <person name="Martinez D."/>
            <person name="Ngau W.C."/>
            <person name="Otillar B."/>
            <person name="Poliakov A."/>
            <person name="Porter A."/>
            <person name="Szajkowski L."/>
            <person name="Werner G."/>
            <person name="Zhou K."/>
            <person name="Grigoriev I.V."/>
            <person name="Rokhsar D.S."/>
            <person name="Grossman A.R."/>
        </authorList>
    </citation>
    <scope>NUCLEOTIDE SEQUENCE [LARGE SCALE GENOMIC DNA]</scope>
    <source>
        <strain evidence="5">CC-503</strain>
    </source>
</reference>
<feature type="domain" description="Pherophorin" evidence="3">
    <location>
        <begin position="42"/>
        <end position="197"/>
    </location>
</feature>
<evidence type="ECO:0000259" key="3">
    <source>
        <dbReference type="Pfam" id="PF12499"/>
    </source>
</evidence>
<keyword evidence="5" id="KW-1185">Reference proteome</keyword>
<feature type="compositionally biased region" description="Pro residues" evidence="1">
    <location>
        <begin position="204"/>
        <end position="252"/>
    </location>
</feature>
<protein>
    <recommendedName>
        <fullName evidence="3">Pherophorin domain-containing protein</fullName>
    </recommendedName>
</protein>
<dbReference type="STRING" id="3055.A0A2K3DB82"/>
<dbReference type="ExpressionAtlas" id="A0A2K3DB82">
    <property type="expression patterns" value="baseline and differential"/>
</dbReference>
<feature type="domain" description="Pherophorin" evidence="3">
    <location>
        <begin position="409"/>
        <end position="549"/>
    </location>
</feature>
<gene>
    <name evidence="4" type="ORF">CHLRE_10g451752v5</name>
</gene>
<evidence type="ECO:0000313" key="5">
    <source>
        <dbReference type="Proteomes" id="UP000006906"/>
    </source>
</evidence>
<dbReference type="KEGG" id="cre:CHLRE_10g451752v5"/>
<dbReference type="RefSeq" id="XP_042920379.1">
    <property type="nucleotide sequence ID" value="XM_043066982.1"/>
</dbReference>
<accession>A0A2K3DB82</accession>
<dbReference type="InterPro" id="IPR024616">
    <property type="entry name" value="Pherophorin"/>
</dbReference>
<evidence type="ECO:0000256" key="2">
    <source>
        <dbReference type="SAM" id="SignalP"/>
    </source>
</evidence>